<evidence type="ECO:0000256" key="3">
    <source>
        <dbReference type="ARBA" id="ARBA00022827"/>
    </source>
</evidence>
<dbReference type="PRINTS" id="PR00420">
    <property type="entry name" value="RNGMNOXGNASE"/>
</dbReference>
<dbReference type="GeneID" id="66990064"/>
<keyword evidence="5" id="KW-0503">Monooxygenase</keyword>
<sequence length="522" mass="58068">MDKVEMEIPAHCTVLVVGGGPGGSYTAAALARENVDVVLLESDRFPRYHIGESMLPSFRHFLRYIDLDSTFLDHGFTQKNGAAFKVVQGKREGYTDFISAGGPNNFTWNVIRSEADYLMFQHARSGGAKVFDGVRVNDIDFDDKTSHPVRASYTQKATGTKGTINFRYLVDASGRAGLVNTKYMKNRTYNKALKNVAHWGYWRGTKPYQEGMERENSPFFEALKDESGWAWYIPLHDGTVSIGVVMDQELATSKRRAMFDTSCKEDHTLESFYRSSLRLAPNLMQLISGGELTSSVKLASDYSYSASTYSSPYVRVVGDAGCFIDPFFSSGVHIALTGALSAAVTICAALKGDCKEATAANWHSTKIQSVYQRFLMVVLSAYHQMRRQDNSIWSQLGEDNVDEAFERIRIIIQGTADIGGSGVSQSHLKETLDFCAQAWNHAEPEKMAKFKQKLGSSSLSSVESNRFSREELQILHHLQARKAMCTESTLGLDCFHTDVIEGLKPVLDRGRLGLVRILPAEL</sequence>
<dbReference type="Gene3D" id="3.50.50.60">
    <property type="entry name" value="FAD/NAD(P)-binding domain"/>
    <property type="match status" value="1"/>
</dbReference>
<reference evidence="6" key="1">
    <citation type="journal article" date="2015" name="Genome Announc.">
        <title>Draft Genome Sequence of the Pathogenic Filamentous Fungus Aspergillus udagawae Strain IFM 46973T.</title>
        <authorList>
            <person name="Kusuya Y."/>
            <person name="Takahashi-Nakaguchi A."/>
            <person name="Takahashi H."/>
            <person name="Yaguchi T."/>
        </authorList>
    </citation>
    <scope>NUCLEOTIDE SEQUENCE</scope>
    <source>
        <strain evidence="6">IFM 46973</strain>
    </source>
</reference>
<keyword evidence="4" id="KW-0560">Oxidoreductase</keyword>
<reference evidence="6" key="2">
    <citation type="submission" date="2021-01" db="EMBL/GenBank/DDBJ databases">
        <title>Pan-genome distribution and transcriptional activeness of fungal secondary metabolism genes in Aspergillus section Fumigati.</title>
        <authorList>
            <person name="Takahashi H."/>
            <person name="Umemura M."/>
            <person name="Ninomiya A."/>
            <person name="Kusuya Y."/>
            <person name="Urayama S."/>
            <person name="Shimizu M."/>
            <person name="Watanabe A."/>
            <person name="Kamei K."/>
            <person name="Yaguchi T."/>
            <person name="Hagiwara D."/>
        </authorList>
    </citation>
    <scope>NUCLEOTIDE SEQUENCE</scope>
    <source>
        <strain evidence="6">IFM 46973</strain>
    </source>
</reference>
<proteinExistence type="inferred from homology"/>
<dbReference type="InterPro" id="IPR006905">
    <property type="entry name" value="Flavin_halogenase"/>
</dbReference>
<dbReference type="EMBL" id="BBXM02000002">
    <property type="protein sequence ID" value="GIC86222.1"/>
    <property type="molecule type" value="Genomic_DNA"/>
</dbReference>
<comment type="similarity">
    <text evidence="1">Belongs to the flavin-dependent halogenase family.</text>
</comment>
<accession>A0A8E0QJ41</accession>
<keyword evidence="3" id="KW-0274">FAD</keyword>
<keyword evidence="2" id="KW-0285">Flavoprotein</keyword>
<dbReference type="PANTHER" id="PTHR43747:SF5">
    <property type="entry name" value="FAD-BINDING DOMAIN-CONTAINING PROTEIN"/>
    <property type="match status" value="1"/>
</dbReference>
<organism evidence="6 7">
    <name type="scientific">Aspergillus udagawae</name>
    <dbReference type="NCBI Taxonomy" id="91492"/>
    <lineage>
        <taxon>Eukaryota</taxon>
        <taxon>Fungi</taxon>
        <taxon>Dikarya</taxon>
        <taxon>Ascomycota</taxon>
        <taxon>Pezizomycotina</taxon>
        <taxon>Eurotiomycetes</taxon>
        <taxon>Eurotiomycetidae</taxon>
        <taxon>Eurotiales</taxon>
        <taxon>Aspergillaceae</taxon>
        <taxon>Aspergillus</taxon>
        <taxon>Aspergillus subgen. Fumigati</taxon>
    </lineage>
</organism>
<gene>
    <name evidence="6" type="ORF">Aud_002588</name>
</gene>
<dbReference type="AlphaFoldDB" id="A0A8E0QJ41"/>
<dbReference type="Pfam" id="PF04820">
    <property type="entry name" value="Trp_halogenase"/>
    <property type="match status" value="2"/>
</dbReference>
<evidence type="ECO:0000256" key="1">
    <source>
        <dbReference type="ARBA" id="ARBA00005706"/>
    </source>
</evidence>
<dbReference type="SUPFAM" id="SSF51905">
    <property type="entry name" value="FAD/NAD(P)-binding domain"/>
    <property type="match status" value="1"/>
</dbReference>
<evidence type="ECO:0008006" key="8">
    <source>
        <dbReference type="Google" id="ProtNLM"/>
    </source>
</evidence>
<dbReference type="Proteomes" id="UP000036893">
    <property type="component" value="Unassembled WGS sequence"/>
</dbReference>
<evidence type="ECO:0000256" key="4">
    <source>
        <dbReference type="ARBA" id="ARBA00023002"/>
    </source>
</evidence>
<name>A0A8E0QJ41_9EURO</name>
<comment type="caution">
    <text evidence="6">The sequence shown here is derived from an EMBL/GenBank/DDBJ whole genome shotgun (WGS) entry which is preliminary data.</text>
</comment>
<evidence type="ECO:0000256" key="2">
    <source>
        <dbReference type="ARBA" id="ARBA00022630"/>
    </source>
</evidence>
<dbReference type="RefSeq" id="XP_043143488.1">
    <property type="nucleotide sequence ID" value="XM_043287553.1"/>
</dbReference>
<dbReference type="InterPro" id="IPR050816">
    <property type="entry name" value="Flavin-dep_Halogenase_NPB"/>
</dbReference>
<dbReference type="GO" id="GO:0004497">
    <property type="term" value="F:monooxygenase activity"/>
    <property type="evidence" value="ECO:0007669"/>
    <property type="project" value="UniProtKB-KW"/>
</dbReference>
<protein>
    <recommendedName>
        <fullName evidence="8">Tryptophan 2-halogenase</fullName>
    </recommendedName>
</protein>
<evidence type="ECO:0000313" key="7">
    <source>
        <dbReference type="Proteomes" id="UP000036893"/>
    </source>
</evidence>
<evidence type="ECO:0000256" key="5">
    <source>
        <dbReference type="ARBA" id="ARBA00023033"/>
    </source>
</evidence>
<dbReference type="PANTHER" id="PTHR43747">
    <property type="entry name" value="FAD-BINDING PROTEIN"/>
    <property type="match status" value="1"/>
</dbReference>
<dbReference type="InterPro" id="IPR036188">
    <property type="entry name" value="FAD/NAD-bd_sf"/>
</dbReference>
<evidence type="ECO:0000313" key="6">
    <source>
        <dbReference type="EMBL" id="GIC86222.1"/>
    </source>
</evidence>